<protein>
    <submittedName>
        <fullName evidence="1">Uncharacterized protein</fullName>
    </submittedName>
</protein>
<sequence>MKKVNLKETDPPPKIWNWVWDTLGEISDEVGVEKKGKYLLIYEGWGGICVSDIYDSKKSDEENEDESYKYAEEQSDDVIEEWIEGYKKTHNLIECGYEPTGLYGVTWALFKKIEK</sequence>
<evidence type="ECO:0000313" key="1">
    <source>
        <dbReference type="EMBL" id="OIN97800.1"/>
    </source>
</evidence>
<dbReference type="STRING" id="1817893.AUJ66_02260"/>
<dbReference type="EMBL" id="MNUO01000034">
    <property type="protein sequence ID" value="OIN97800.1"/>
    <property type="molecule type" value="Genomic_DNA"/>
</dbReference>
<comment type="caution">
    <text evidence="1">The sequence shown here is derived from an EMBL/GenBank/DDBJ whole genome shotgun (WGS) entry which is preliminary data.</text>
</comment>
<dbReference type="AlphaFoldDB" id="A0A1J4SET4"/>
<dbReference type="Proteomes" id="UP000182278">
    <property type="component" value="Unassembled WGS sequence"/>
</dbReference>
<evidence type="ECO:0000313" key="2">
    <source>
        <dbReference type="Proteomes" id="UP000182278"/>
    </source>
</evidence>
<accession>A0A1J4SET4</accession>
<organism evidence="1 2">
    <name type="scientific">Candidatus Desantisbacteria bacterium CG1_02_38_46</name>
    <dbReference type="NCBI Taxonomy" id="1817893"/>
    <lineage>
        <taxon>Bacteria</taxon>
        <taxon>Candidatus Desantisiibacteriota</taxon>
    </lineage>
</organism>
<proteinExistence type="predicted"/>
<gene>
    <name evidence="1" type="ORF">AUJ66_02260</name>
</gene>
<name>A0A1J4SET4_9BACT</name>
<reference evidence="1 2" key="1">
    <citation type="journal article" date="2016" name="Environ. Microbiol.">
        <title>Genomic resolution of a cold subsurface aquifer community provides metabolic insights for novel microbes adapted to high CO concentrations.</title>
        <authorList>
            <person name="Probst A.J."/>
            <person name="Castelle C.J."/>
            <person name="Singh A."/>
            <person name="Brown C.T."/>
            <person name="Anantharaman K."/>
            <person name="Sharon I."/>
            <person name="Hug L.A."/>
            <person name="Burstein D."/>
            <person name="Emerson J.B."/>
            <person name="Thomas B.C."/>
            <person name="Banfield J.F."/>
        </authorList>
    </citation>
    <scope>NUCLEOTIDE SEQUENCE [LARGE SCALE GENOMIC DNA]</scope>
    <source>
        <strain evidence="1">CG1_02_38_46</strain>
    </source>
</reference>